<organism evidence="1 2">
    <name type="scientific">Companilactobacillus mindensis DSM 14500</name>
    <dbReference type="NCBI Taxonomy" id="1423770"/>
    <lineage>
        <taxon>Bacteria</taxon>
        <taxon>Bacillati</taxon>
        <taxon>Bacillota</taxon>
        <taxon>Bacilli</taxon>
        <taxon>Lactobacillales</taxon>
        <taxon>Lactobacillaceae</taxon>
        <taxon>Companilactobacillus</taxon>
    </lineage>
</organism>
<evidence type="ECO:0000313" key="1">
    <source>
        <dbReference type="EMBL" id="KRL45986.1"/>
    </source>
</evidence>
<keyword evidence="2" id="KW-1185">Reference proteome</keyword>
<dbReference type="RefSeq" id="WP_057887004.1">
    <property type="nucleotide sequence ID" value="NZ_AZEZ01000003.1"/>
</dbReference>
<accession>A0A0R1QV31</accession>
<dbReference type="EMBL" id="AZEZ01000003">
    <property type="protein sequence ID" value="KRL45986.1"/>
    <property type="molecule type" value="Genomic_DNA"/>
</dbReference>
<proteinExistence type="predicted"/>
<name>A0A0R1QV31_9LACO</name>
<dbReference type="STRING" id="1423770.FD29_GL001743"/>
<comment type="caution">
    <text evidence="1">The sequence shown here is derived from an EMBL/GenBank/DDBJ whole genome shotgun (WGS) entry which is preliminary data.</text>
</comment>
<sequence length="81" mass="9301">MKRTTEVLIQEINKLGYRTELASSHLDRPNQQLWVYKMDGSKPIAKVSLMLQCRVNTMFNGVGKNEAKLLKILCEYSTRGL</sequence>
<dbReference type="OrthoDB" id="2311868at2"/>
<reference evidence="1 2" key="1">
    <citation type="journal article" date="2015" name="Genome Announc.">
        <title>Expanding the biotechnology potential of lactobacilli through comparative genomics of 213 strains and associated genera.</title>
        <authorList>
            <person name="Sun Z."/>
            <person name="Harris H.M."/>
            <person name="McCann A."/>
            <person name="Guo C."/>
            <person name="Argimon S."/>
            <person name="Zhang W."/>
            <person name="Yang X."/>
            <person name="Jeffery I.B."/>
            <person name="Cooney J.C."/>
            <person name="Kagawa T.F."/>
            <person name="Liu W."/>
            <person name="Song Y."/>
            <person name="Salvetti E."/>
            <person name="Wrobel A."/>
            <person name="Rasinkangas P."/>
            <person name="Parkhill J."/>
            <person name="Rea M.C."/>
            <person name="O'Sullivan O."/>
            <person name="Ritari J."/>
            <person name="Douillard F.P."/>
            <person name="Paul Ross R."/>
            <person name="Yang R."/>
            <person name="Briner A.E."/>
            <person name="Felis G.E."/>
            <person name="de Vos W.M."/>
            <person name="Barrangou R."/>
            <person name="Klaenhammer T.R."/>
            <person name="Caufield P.W."/>
            <person name="Cui Y."/>
            <person name="Zhang H."/>
            <person name="O'Toole P.W."/>
        </authorList>
    </citation>
    <scope>NUCLEOTIDE SEQUENCE [LARGE SCALE GENOMIC DNA]</scope>
    <source>
        <strain evidence="1 2">DSM 14500</strain>
    </source>
</reference>
<dbReference type="Proteomes" id="UP000050872">
    <property type="component" value="Unassembled WGS sequence"/>
</dbReference>
<dbReference type="AlphaFoldDB" id="A0A0R1QV31"/>
<gene>
    <name evidence="1" type="ORF">FD29_GL001743</name>
</gene>
<protein>
    <submittedName>
        <fullName evidence="1">Uncharacterized protein</fullName>
    </submittedName>
</protein>
<dbReference type="PATRIC" id="fig|1423770.3.peg.1785"/>
<evidence type="ECO:0000313" key="2">
    <source>
        <dbReference type="Proteomes" id="UP000050872"/>
    </source>
</evidence>